<dbReference type="PANTHER" id="PTHR46811:SF1">
    <property type="entry name" value="COILED-COIL-HELIX-COILED-COIL-HELIX DOMAIN-CONTAINING PROTEIN 7"/>
    <property type="match status" value="1"/>
</dbReference>
<keyword evidence="7" id="KW-1185">Reference proteome</keyword>
<dbReference type="GO" id="GO:0005758">
    <property type="term" value="C:mitochondrial intermembrane space"/>
    <property type="evidence" value="ECO:0007669"/>
    <property type="project" value="UniProtKB-SubCell"/>
</dbReference>
<dbReference type="InterPro" id="IPR009069">
    <property type="entry name" value="Cys_alpha_HP_mot_SF"/>
</dbReference>
<keyword evidence="3" id="KW-1015">Disulfide bond</keyword>
<dbReference type="PANTHER" id="PTHR46811">
    <property type="entry name" value="COILED-COIL-HELIX-COILED-COIL-HELIX DOMAIN-CONTAINING PROTEIN 7"/>
    <property type="match status" value="1"/>
</dbReference>
<evidence type="ECO:0000256" key="4">
    <source>
        <dbReference type="ARBA" id="ARBA00038205"/>
    </source>
</evidence>
<evidence type="ECO:0000256" key="5">
    <source>
        <dbReference type="ARBA" id="ARBA00039509"/>
    </source>
</evidence>
<dbReference type="AlphaFoldDB" id="A0A851DS83"/>
<comment type="similarity">
    <text evidence="4">Belongs to the CHCHD7 family.</text>
</comment>
<dbReference type="GO" id="GO:0033108">
    <property type="term" value="P:mitochondrial respiratory chain complex assembly"/>
    <property type="evidence" value="ECO:0007669"/>
    <property type="project" value="TreeGrafter"/>
</dbReference>
<evidence type="ECO:0000256" key="2">
    <source>
        <dbReference type="ARBA" id="ARBA00023128"/>
    </source>
</evidence>
<comment type="subcellular location">
    <subcellularLocation>
        <location evidence="1">Mitochondrion intermembrane space</location>
    </subcellularLocation>
</comment>
<evidence type="ECO:0000313" key="6">
    <source>
        <dbReference type="EMBL" id="NWI71028.1"/>
    </source>
</evidence>
<dbReference type="InterPro" id="IPR051040">
    <property type="entry name" value="COX23"/>
</dbReference>
<reference evidence="6" key="1">
    <citation type="submission" date="2019-10" db="EMBL/GenBank/DDBJ databases">
        <title>Bird 10,000 Genomes (B10K) Project - Family phase.</title>
        <authorList>
            <person name="Zhang G."/>
        </authorList>
    </citation>
    <scope>NUCLEOTIDE SEQUENCE</scope>
    <source>
        <strain evidence="6">B10K-DU-002-69</strain>
        <tissue evidence="6">Muscle</tissue>
    </source>
</reference>
<evidence type="ECO:0000256" key="1">
    <source>
        <dbReference type="ARBA" id="ARBA00004569"/>
    </source>
</evidence>
<dbReference type="EMBL" id="WEIS01098757">
    <property type="protein sequence ID" value="NWI71028.1"/>
    <property type="molecule type" value="Genomic_DNA"/>
</dbReference>
<sequence>RMPRHAQQLRDQDINPCVAETDASAKCMVDNNYKKDMCTTYFLKYKNCRKFW</sequence>
<dbReference type="OrthoDB" id="9971592at2759"/>
<proteinExistence type="inferred from homology"/>
<evidence type="ECO:0000256" key="3">
    <source>
        <dbReference type="ARBA" id="ARBA00023157"/>
    </source>
</evidence>
<comment type="caution">
    <text evidence="6">The sequence shown here is derived from an EMBL/GenBank/DDBJ whole genome shotgun (WGS) entry which is preliminary data.</text>
</comment>
<gene>
    <name evidence="6" type="primary">Chchd7</name>
    <name evidence="6" type="ORF">TODMEX_R05693</name>
</gene>
<keyword evidence="2" id="KW-0496">Mitochondrion</keyword>
<organism evidence="6 7">
    <name type="scientific">Todus mexicanus</name>
    <name type="common">Puerto Rican tody</name>
    <dbReference type="NCBI Taxonomy" id="135184"/>
    <lineage>
        <taxon>Eukaryota</taxon>
        <taxon>Metazoa</taxon>
        <taxon>Chordata</taxon>
        <taxon>Craniata</taxon>
        <taxon>Vertebrata</taxon>
        <taxon>Euteleostomi</taxon>
        <taxon>Archelosauria</taxon>
        <taxon>Archosauria</taxon>
        <taxon>Dinosauria</taxon>
        <taxon>Saurischia</taxon>
        <taxon>Theropoda</taxon>
        <taxon>Coelurosauria</taxon>
        <taxon>Aves</taxon>
        <taxon>Neognathae</taxon>
        <taxon>Neoaves</taxon>
        <taxon>Telluraves</taxon>
        <taxon>Coraciimorphae</taxon>
        <taxon>Coraciiformes</taxon>
        <taxon>Todidae</taxon>
        <taxon>Todus</taxon>
    </lineage>
</organism>
<feature type="non-terminal residue" evidence="6">
    <location>
        <position position="1"/>
    </location>
</feature>
<dbReference type="SUPFAM" id="SSF47072">
    <property type="entry name" value="Cysteine alpha-hairpin motif"/>
    <property type="match status" value="1"/>
</dbReference>
<dbReference type="Proteomes" id="UP000660247">
    <property type="component" value="Unassembled WGS sequence"/>
</dbReference>
<feature type="non-terminal residue" evidence="6">
    <location>
        <position position="52"/>
    </location>
</feature>
<evidence type="ECO:0000313" key="7">
    <source>
        <dbReference type="Proteomes" id="UP000660247"/>
    </source>
</evidence>
<accession>A0A851DS83</accession>
<name>A0A851DS83_TODME</name>
<dbReference type="PROSITE" id="PS51808">
    <property type="entry name" value="CHCH"/>
    <property type="match status" value="1"/>
</dbReference>
<protein>
    <recommendedName>
        <fullName evidence="5">Coiled-coil-helix-coiled-coil-helix domain-containing protein 7</fullName>
    </recommendedName>
</protein>